<dbReference type="Gene3D" id="3.30.70.1320">
    <property type="entry name" value="Multidrug efflux transporter AcrB pore domain like"/>
    <property type="match status" value="2"/>
</dbReference>
<feature type="compositionally biased region" description="Low complexity" evidence="1">
    <location>
        <begin position="254"/>
        <end position="320"/>
    </location>
</feature>
<feature type="transmembrane region" description="Helical" evidence="2">
    <location>
        <begin position="992"/>
        <end position="1017"/>
    </location>
</feature>
<feature type="transmembrane region" description="Helical" evidence="2">
    <location>
        <begin position="451"/>
        <end position="469"/>
    </location>
</feature>
<name>A0ABX0F9F3_9BACL</name>
<protein>
    <submittedName>
        <fullName evidence="3">Efflux RND transporter permease subunit</fullName>
    </submittedName>
</protein>
<feature type="transmembrane region" description="Helical" evidence="2">
    <location>
        <begin position="526"/>
        <end position="546"/>
    </location>
</feature>
<feature type="transmembrane region" description="Helical" evidence="2">
    <location>
        <begin position="13"/>
        <end position="31"/>
    </location>
</feature>
<feature type="transmembrane region" description="Helical" evidence="2">
    <location>
        <begin position="558"/>
        <end position="585"/>
    </location>
</feature>
<feature type="transmembrane region" description="Helical" evidence="2">
    <location>
        <begin position="1038"/>
        <end position="1057"/>
    </location>
</feature>
<comment type="caution">
    <text evidence="3">The sequence shown here is derived from an EMBL/GenBank/DDBJ whole genome shotgun (WGS) entry which is preliminary data.</text>
</comment>
<evidence type="ECO:0000256" key="2">
    <source>
        <dbReference type="SAM" id="Phobius"/>
    </source>
</evidence>
<feature type="region of interest" description="Disordered" evidence="1">
    <location>
        <begin position="246"/>
        <end position="320"/>
    </location>
</feature>
<proteinExistence type="predicted"/>
<dbReference type="PANTHER" id="PTHR32063">
    <property type="match status" value="1"/>
</dbReference>
<dbReference type="EMBL" id="JAAFGS010000004">
    <property type="protein sequence ID" value="NGZ76188.1"/>
    <property type="molecule type" value="Genomic_DNA"/>
</dbReference>
<sequence length="1118" mass="117868">MKSIIGFSLRNKLAIWFLTIVVAAAGIYAGLTMKQETIPDINVPFLNITAVDPGAAPETVMNEVTIPLEQMLRNVDGVQNVTSSSMENAASVAVEFNFGANLDEATAQIREGLNRITLPEGVERPQITRFSLNSFPVISLSASSEEGGDDLEQLSRIAQEQVLPELEKIEGVASVQLSGQYVREVQLTFDADKMAEYGLTQDTVKNIVNASSVRAPLGLFTLDDSQSAVVVDGGVTTLEDLKALEIPVTPSQPQGRASEGAGQGAAGADAAAVPGAQGQDSAAGQGTQAPTAASGTEAQAPEAAAGAPGTAEAGGAAVDAAQEGAAQQGAAAAVPDSAGAAAAGLPTVKLSDIAKLEVVGSSESVSRTNGQESIGIQIVKTNDANTVDVVNAVKDSIADLESQYSGLNLTVMLDQGKPIEDSVRTMLEKAAFGALFAVLIILLFLRDFRSTIISILSIPLSLLIAVLLLKQMGVTLNMMTLGAMTVAIGRVVDDSIVVIENIYRRMTLDTEKLRGRQLISAATREMFLPIMSSTIVTLAVFVPLAFVSGMVGELFMPFALTMVFALLASLVIAVTLVPMLAHTLFRGGIKKKHSHDKPGRLAEGYKRILNWSLSHKLITFLIAVALLVGSLFTLPYVGTSFLPEQEDKTFTFTYAPEAGATDEQAQQRMLEAEQFVREQPHLTNMQYSIGGSSPLGFGASNSALFYTEFDSDTPNFDKVKEDLIAGLQERIPEGEWGQMDFGGGLGGSQLSVSVYGDSTDDLKPVADDILKLIQADSNFEEAESNLEEGYSQYTLVADQQTLSSYGLTAGQIAMALAPVTQRPVLTEVDLDGQSYNVYIETENKTFSALSDIEDTELPSPLGISVPVGDVVKVEKGIAPETITRSDGKTVAQLSANIVSSDVGGASTALENKINDLDLPDGITVEFGGVTEQINDTFSQLGLAMLAAIAIVYFVLVVTFGGGLAPFAILFSLPFIVIGALIGLLIGGESLSVSALMGVLMLIGIVVTNAIVLIDRVIHKEREGMSTREALLEAGSTRLRPILMTALATIGALIPLVAGWEGGAGIISKGLGITVIGGLISSTLLTLVIVPVVYEFLMKISSKSRARRAELEKLETPLD</sequence>
<dbReference type="Proteomes" id="UP000800303">
    <property type="component" value="Unassembled WGS sequence"/>
</dbReference>
<feature type="transmembrane region" description="Helical" evidence="2">
    <location>
        <begin position="617"/>
        <end position="638"/>
    </location>
</feature>
<evidence type="ECO:0000313" key="4">
    <source>
        <dbReference type="Proteomes" id="UP000800303"/>
    </source>
</evidence>
<evidence type="ECO:0000256" key="1">
    <source>
        <dbReference type="SAM" id="MobiDB-lite"/>
    </source>
</evidence>
<dbReference type="Gene3D" id="3.30.70.1440">
    <property type="entry name" value="Multidrug efflux transporter AcrB pore domain"/>
    <property type="match status" value="1"/>
</dbReference>
<dbReference type="InterPro" id="IPR027463">
    <property type="entry name" value="AcrB_DN_DC_subdom"/>
</dbReference>
<gene>
    <name evidence="3" type="ORF">GYN08_12740</name>
</gene>
<organism evidence="3 4">
    <name type="scientific">Saccharibacillus alkalitolerans</name>
    <dbReference type="NCBI Taxonomy" id="2705290"/>
    <lineage>
        <taxon>Bacteria</taxon>
        <taxon>Bacillati</taxon>
        <taxon>Bacillota</taxon>
        <taxon>Bacilli</taxon>
        <taxon>Bacillales</taxon>
        <taxon>Paenibacillaceae</taxon>
        <taxon>Saccharibacillus</taxon>
    </lineage>
</organism>
<feature type="transmembrane region" description="Helical" evidence="2">
    <location>
        <begin position="940"/>
        <end position="959"/>
    </location>
</feature>
<keyword evidence="2" id="KW-0472">Membrane</keyword>
<accession>A0ABX0F9F3</accession>
<keyword evidence="2" id="KW-1133">Transmembrane helix</keyword>
<dbReference type="SUPFAM" id="SSF82866">
    <property type="entry name" value="Multidrug efflux transporter AcrB transmembrane domain"/>
    <property type="match status" value="2"/>
</dbReference>
<feature type="transmembrane region" description="Helical" evidence="2">
    <location>
        <begin position="1069"/>
        <end position="1096"/>
    </location>
</feature>
<reference evidence="3 4" key="1">
    <citation type="submission" date="2020-01" db="EMBL/GenBank/DDBJ databases">
        <title>Polyphasic characterisation and genomic insights into a novel alkali tolerant bacterium VR-M41.</title>
        <authorList>
            <person name="Vemuluri V.R."/>
        </authorList>
    </citation>
    <scope>NUCLEOTIDE SEQUENCE [LARGE SCALE GENOMIC DNA]</scope>
    <source>
        <strain evidence="3 4">VR-M41</strain>
    </source>
</reference>
<dbReference type="Pfam" id="PF00873">
    <property type="entry name" value="ACR_tran"/>
    <property type="match status" value="2"/>
</dbReference>
<keyword evidence="4" id="KW-1185">Reference proteome</keyword>
<dbReference type="InterPro" id="IPR001036">
    <property type="entry name" value="Acrflvin-R"/>
</dbReference>
<dbReference type="Gene3D" id="3.30.2090.10">
    <property type="entry name" value="Multidrug efflux transporter AcrB TolC docking domain, DN and DC subdomains"/>
    <property type="match status" value="3"/>
</dbReference>
<feature type="transmembrane region" description="Helical" evidence="2">
    <location>
        <begin position="966"/>
        <end position="986"/>
    </location>
</feature>
<dbReference type="RefSeq" id="WP_166274775.1">
    <property type="nucleotide sequence ID" value="NZ_JAAFGS010000004.1"/>
</dbReference>
<dbReference type="Gene3D" id="1.20.1640.10">
    <property type="entry name" value="Multidrug efflux transporter AcrB transmembrane domain"/>
    <property type="match status" value="3"/>
</dbReference>
<keyword evidence="2" id="KW-0812">Transmembrane</keyword>
<dbReference type="PANTHER" id="PTHR32063:SF0">
    <property type="entry name" value="SWARMING MOTILITY PROTEIN SWRC"/>
    <property type="match status" value="1"/>
</dbReference>
<dbReference type="Gene3D" id="3.30.70.1430">
    <property type="entry name" value="Multidrug efflux transporter AcrB pore domain"/>
    <property type="match status" value="2"/>
</dbReference>
<evidence type="ECO:0000313" key="3">
    <source>
        <dbReference type="EMBL" id="NGZ76188.1"/>
    </source>
</evidence>
<dbReference type="SUPFAM" id="SSF82693">
    <property type="entry name" value="Multidrug efflux transporter AcrB pore domain, PN1, PN2, PC1 and PC2 subdomains"/>
    <property type="match status" value="2"/>
</dbReference>
<dbReference type="SUPFAM" id="SSF82714">
    <property type="entry name" value="Multidrug efflux transporter AcrB TolC docking domain, DN and DC subdomains"/>
    <property type="match status" value="2"/>
</dbReference>